<dbReference type="GeneID" id="40499346"/>
<gene>
    <name evidence="2" type="primary">ATP8</name>
</gene>
<reference evidence="2" key="1">
    <citation type="journal article" date="2019" name="Int. J. Biol. Macromol.">
        <title>Characterization of mitochondrial genomes of three Andrena bees (Apoidea: Andrenidae) and insights into the phylogenetics.</title>
        <authorList>
            <person name="He B."/>
            <person name="Su T."/>
            <person name="Niu Z."/>
            <person name="Zhou Z."/>
            <person name="Gu Z."/>
            <person name="Huang D."/>
        </authorList>
    </citation>
    <scope>NUCLEOTIDE SEQUENCE</scope>
</reference>
<evidence type="ECO:0000256" key="1">
    <source>
        <dbReference type="SAM" id="Phobius"/>
    </source>
</evidence>
<protein>
    <submittedName>
        <fullName evidence="2">ATP synthase F0 subunit 8</fullName>
    </submittedName>
</protein>
<keyword evidence="1" id="KW-0472">Membrane</keyword>
<geneLocation type="mitochondrion" evidence="2"/>
<keyword evidence="1" id="KW-0812">Transmembrane</keyword>
<accession>A0A4D6SVW4</accession>
<keyword evidence="2" id="KW-0496">Mitochondrion</keyword>
<sequence>MPQMKPMIWTMLMMMTLMMITMTIIMNYFTESNMNFKKMPKKIKLIKWKW</sequence>
<dbReference type="CTD" id="4509"/>
<organism evidence="2">
    <name type="scientific">Andrena chekiangensis</name>
    <dbReference type="NCBI Taxonomy" id="2572772"/>
    <lineage>
        <taxon>Eukaryota</taxon>
        <taxon>Metazoa</taxon>
        <taxon>Ecdysozoa</taxon>
        <taxon>Arthropoda</taxon>
        <taxon>Hexapoda</taxon>
        <taxon>Insecta</taxon>
        <taxon>Pterygota</taxon>
        <taxon>Neoptera</taxon>
        <taxon>Endopterygota</taxon>
        <taxon>Hymenoptera</taxon>
        <taxon>Apocrita</taxon>
        <taxon>Aculeata</taxon>
        <taxon>Apoidea</taxon>
        <taxon>Anthophila</taxon>
        <taxon>Andrenidae</taxon>
        <taxon>Andreninae</taxon>
        <taxon>Andrena</taxon>
    </lineage>
</organism>
<dbReference type="AlphaFoldDB" id="A0A4D6SVW4"/>
<dbReference type="EMBL" id="MH982580">
    <property type="protein sequence ID" value="QCG69813.1"/>
    <property type="molecule type" value="Genomic_DNA"/>
</dbReference>
<keyword evidence="1" id="KW-1133">Transmembrane helix</keyword>
<proteinExistence type="predicted"/>
<evidence type="ECO:0000313" key="2">
    <source>
        <dbReference type="EMBL" id="QCG69813.1"/>
    </source>
</evidence>
<dbReference type="RefSeq" id="YP_009652900.1">
    <property type="nucleotide sequence ID" value="NC_042768.1"/>
</dbReference>
<name>A0A4D6SVW4_9HYME</name>
<feature type="transmembrane region" description="Helical" evidence="1">
    <location>
        <begin position="6"/>
        <end position="29"/>
    </location>
</feature>